<name>A0ABV8PRI0_9BACT</name>
<reference evidence="7" key="1">
    <citation type="journal article" date="2019" name="Int. J. Syst. Evol. Microbiol.">
        <title>The Global Catalogue of Microorganisms (GCM) 10K type strain sequencing project: providing services to taxonomists for standard genome sequencing and annotation.</title>
        <authorList>
            <consortium name="The Broad Institute Genomics Platform"/>
            <consortium name="The Broad Institute Genome Sequencing Center for Infectious Disease"/>
            <person name="Wu L."/>
            <person name="Ma J."/>
        </authorList>
    </citation>
    <scope>NUCLEOTIDE SEQUENCE [LARGE SCALE GENOMIC DNA]</scope>
    <source>
        <strain evidence="7">CECT 8010</strain>
    </source>
</reference>
<comment type="similarity">
    <text evidence="1">Belongs to the 'phage' integrase family.</text>
</comment>
<evidence type="ECO:0000313" key="7">
    <source>
        <dbReference type="Proteomes" id="UP001595906"/>
    </source>
</evidence>
<dbReference type="InterPro" id="IPR002104">
    <property type="entry name" value="Integrase_catalytic"/>
</dbReference>
<evidence type="ECO:0000256" key="2">
    <source>
        <dbReference type="ARBA" id="ARBA00022908"/>
    </source>
</evidence>
<evidence type="ECO:0000313" key="6">
    <source>
        <dbReference type="EMBL" id="MFC4230672.1"/>
    </source>
</evidence>
<dbReference type="InterPro" id="IPR013762">
    <property type="entry name" value="Integrase-like_cat_sf"/>
</dbReference>
<evidence type="ECO:0000256" key="3">
    <source>
        <dbReference type="ARBA" id="ARBA00023125"/>
    </source>
</evidence>
<accession>A0ABV8PRI0</accession>
<sequence length="390" mass="45130">MLHIVLQPLWHKEQMVIGIYFAKNTQLNSIIKQLPEAKWTQTHKCWYLPCTNQAYHALQLAVKTIATIDASLLTTLSPAPNSIEPIQQKPAATSTVLLKIHAKNAHVLPQMQQHLQLKAYSTSTIKTYTNEMAQLLYTLKSTPADTLSIQRLKDYLQYCYTTLQLSENTLHSRMNALKFYYEQVLNKERFFWEVPRPKKHLQLPKVLGEDELGKLFNALDNKKHKAMLFTAYSAGLRVSEVAALQIKHIDSDRMQIFIERAKGKKDRYVGLSPVLLDILRDYIKTYQPTPKQYLFESEQTFTAYPTRTIQRIFQLAKEKASISKDIGIHSLRHSFATHLLEKGTDIKFIKDLLGHFNIKTTERYLHVSKKKLINIASPFDDLFRSGKIDW</sequence>
<protein>
    <submittedName>
        <fullName evidence="6">Tyrosine-type recombinase/integrase</fullName>
    </submittedName>
</protein>
<dbReference type="Pfam" id="PF00589">
    <property type="entry name" value="Phage_integrase"/>
    <property type="match status" value="1"/>
</dbReference>
<gene>
    <name evidence="6" type="ORF">ACFOW1_02140</name>
</gene>
<evidence type="ECO:0000256" key="4">
    <source>
        <dbReference type="ARBA" id="ARBA00023172"/>
    </source>
</evidence>
<dbReference type="Gene3D" id="1.10.150.130">
    <property type="match status" value="1"/>
</dbReference>
<feature type="domain" description="Tyr recombinase" evidence="5">
    <location>
        <begin position="202"/>
        <end position="377"/>
    </location>
</feature>
<comment type="caution">
    <text evidence="6">The sequence shown here is derived from an EMBL/GenBank/DDBJ whole genome shotgun (WGS) entry which is preliminary data.</text>
</comment>
<keyword evidence="2" id="KW-0229">DNA integration</keyword>
<dbReference type="InterPro" id="IPR011010">
    <property type="entry name" value="DNA_brk_join_enz"/>
</dbReference>
<dbReference type="SUPFAM" id="SSF56349">
    <property type="entry name" value="DNA breaking-rejoining enzymes"/>
    <property type="match status" value="1"/>
</dbReference>
<organism evidence="6 7">
    <name type="scientific">Parasediminibacterium paludis</name>
    <dbReference type="NCBI Taxonomy" id="908966"/>
    <lineage>
        <taxon>Bacteria</taxon>
        <taxon>Pseudomonadati</taxon>
        <taxon>Bacteroidota</taxon>
        <taxon>Chitinophagia</taxon>
        <taxon>Chitinophagales</taxon>
        <taxon>Chitinophagaceae</taxon>
        <taxon>Parasediminibacterium</taxon>
    </lineage>
</organism>
<dbReference type="InterPro" id="IPR004107">
    <property type="entry name" value="Integrase_SAM-like_N"/>
</dbReference>
<dbReference type="Proteomes" id="UP001595906">
    <property type="component" value="Unassembled WGS sequence"/>
</dbReference>
<dbReference type="PANTHER" id="PTHR30349:SF64">
    <property type="entry name" value="PROPHAGE INTEGRASE INTD-RELATED"/>
    <property type="match status" value="1"/>
</dbReference>
<dbReference type="InterPro" id="IPR050090">
    <property type="entry name" value="Tyrosine_recombinase_XerCD"/>
</dbReference>
<keyword evidence="3" id="KW-0238">DNA-binding</keyword>
<dbReference type="Gene3D" id="1.10.443.10">
    <property type="entry name" value="Intergrase catalytic core"/>
    <property type="match status" value="1"/>
</dbReference>
<dbReference type="PANTHER" id="PTHR30349">
    <property type="entry name" value="PHAGE INTEGRASE-RELATED"/>
    <property type="match status" value="1"/>
</dbReference>
<dbReference type="PROSITE" id="PS51898">
    <property type="entry name" value="TYR_RECOMBINASE"/>
    <property type="match status" value="1"/>
</dbReference>
<dbReference type="EMBL" id="JBHSDC010000002">
    <property type="protein sequence ID" value="MFC4230672.1"/>
    <property type="molecule type" value="Genomic_DNA"/>
</dbReference>
<dbReference type="RefSeq" id="WP_379011999.1">
    <property type="nucleotide sequence ID" value="NZ_JBHSDC010000002.1"/>
</dbReference>
<evidence type="ECO:0000259" key="5">
    <source>
        <dbReference type="PROSITE" id="PS51898"/>
    </source>
</evidence>
<evidence type="ECO:0000256" key="1">
    <source>
        <dbReference type="ARBA" id="ARBA00008857"/>
    </source>
</evidence>
<keyword evidence="7" id="KW-1185">Reference proteome</keyword>
<keyword evidence="4" id="KW-0233">DNA recombination</keyword>
<dbReference type="InterPro" id="IPR010998">
    <property type="entry name" value="Integrase_recombinase_N"/>
</dbReference>
<proteinExistence type="inferred from homology"/>
<dbReference type="Pfam" id="PF13495">
    <property type="entry name" value="Phage_int_SAM_4"/>
    <property type="match status" value="1"/>
</dbReference>